<sequence>MSLQYLPFSALNFAAWDACVATAQPELPYAYAWWLRMVAGHWDAVVELGPAGEYRSILPLPYKRWPWGRELFQPAFTQQLGLLITEDSQYKNVAEYLVLITGRYRRGYQQLNVDNSLFSTSSAYKTDQRVTYHLSLAPNFPTLLQAYDSSSKRRLRQNLARSAPLVVQEATTLEPLIALFKQTKGEAASLSARHYTRLRHLAAAAQQRGQALLYEVRMPMPDTELLAAALFIRERNTIIYLFAAASPRGRQLSAPTLLLNHVIAQHAGTPGLVLDFEGSVIPSIARFFANFGAQPVPYTTFTLTPRPWYLPWMR</sequence>
<feature type="domain" description="BioF2-like acetyltransferase" evidence="1">
    <location>
        <begin position="153"/>
        <end position="267"/>
    </location>
</feature>
<protein>
    <submittedName>
        <fullName evidence="2">GNAT family N-acetyltransferase</fullName>
    </submittedName>
</protein>
<dbReference type="EMBL" id="JACSCY010000023">
    <property type="protein sequence ID" value="MBC6613135.1"/>
    <property type="molecule type" value="Genomic_DNA"/>
</dbReference>
<proteinExistence type="predicted"/>
<comment type="caution">
    <text evidence="2">The sequence shown here is derived from an EMBL/GenBank/DDBJ whole genome shotgun (WGS) entry which is preliminary data.</text>
</comment>
<reference evidence="2 3" key="1">
    <citation type="submission" date="2020-08" db="EMBL/GenBank/DDBJ databases">
        <title>Hymenobacter sp.</title>
        <authorList>
            <person name="Kim M.K."/>
        </authorList>
    </citation>
    <scope>NUCLEOTIDE SEQUENCE [LARGE SCALE GENOMIC DNA]</scope>
    <source>
        <strain evidence="2 3">BT507</strain>
    </source>
</reference>
<evidence type="ECO:0000313" key="2">
    <source>
        <dbReference type="EMBL" id="MBC6613135.1"/>
    </source>
</evidence>
<dbReference type="SUPFAM" id="SSF55729">
    <property type="entry name" value="Acyl-CoA N-acyltransferases (Nat)"/>
    <property type="match status" value="1"/>
</dbReference>
<evidence type="ECO:0000313" key="3">
    <source>
        <dbReference type="Proteomes" id="UP000622017"/>
    </source>
</evidence>
<dbReference type="RefSeq" id="WP_187321350.1">
    <property type="nucleotide sequence ID" value="NZ_JACSCY010000023.1"/>
</dbReference>
<dbReference type="InterPro" id="IPR038740">
    <property type="entry name" value="BioF2-like_GNAT_dom"/>
</dbReference>
<organism evidence="2 3">
    <name type="scientific">Hymenobacter citatus</name>
    <dbReference type="NCBI Taxonomy" id="2763506"/>
    <lineage>
        <taxon>Bacteria</taxon>
        <taxon>Pseudomonadati</taxon>
        <taxon>Bacteroidota</taxon>
        <taxon>Cytophagia</taxon>
        <taxon>Cytophagales</taxon>
        <taxon>Hymenobacteraceae</taxon>
        <taxon>Hymenobacter</taxon>
    </lineage>
</organism>
<keyword evidence="3" id="KW-1185">Reference proteome</keyword>
<dbReference type="InterPro" id="IPR016181">
    <property type="entry name" value="Acyl_CoA_acyltransferase"/>
</dbReference>
<dbReference type="Proteomes" id="UP000622017">
    <property type="component" value="Unassembled WGS sequence"/>
</dbReference>
<dbReference type="Pfam" id="PF13480">
    <property type="entry name" value="Acetyltransf_6"/>
    <property type="match status" value="1"/>
</dbReference>
<evidence type="ECO:0000259" key="1">
    <source>
        <dbReference type="Pfam" id="PF13480"/>
    </source>
</evidence>
<name>A0ABR7MQY6_9BACT</name>
<dbReference type="Gene3D" id="3.40.630.30">
    <property type="match status" value="1"/>
</dbReference>
<gene>
    <name evidence="2" type="ORF">H8B15_19585</name>
</gene>
<accession>A0ABR7MQY6</accession>